<evidence type="ECO:0000313" key="3">
    <source>
        <dbReference type="Proteomes" id="UP001500620"/>
    </source>
</evidence>
<dbReference type="EMBL" id="BAABAT010000092">
    <property type="protein sequence ID" value="GAA4264064.1"/>
    <property type="molecule type" value="Genomic_DNA"/>
</dbReference>
<dbReference type="InterPro" id="IPR002575">
    <property type="entry name" value="Aminoglycoside_PTrfase"/>
</dbReference>
<accession>A0ABP8DVY0</accession>
<gene>
    <name evidence="2" type="ORF">GCM10022255_114270</name>
</gene>
<evidence type="ECO:0000313" key="2">
    <source>
        <dbReference type="EMBL" id="GAA4264064.1"/>
    </source>
</evidence>
<dbReference type="InterPro" id="IPR011009">
    <property type="entry name" value="Kinase-like_dom_sf"/>
</dbReference>
<feature type="domain" description="Aminoglycoside phosphotransferase" evidence="1">
    <location>
        <begin position="80"/>
        <end position="244"/>
    </location>
</feature>
<dbReference type="SUPFAM" id="SSF56112">
    <property type="entry name" value="Protein kinase-like (PK-like)"/>
    <property type="match status" value="1"/>
</dbReference>
<protein>
    <recommendedName>
        <fullName evidence="1">Aminoglycoside phosphotransferase domain-containing protein</fullName>
    </recommendedName>
</protein>
<dbReference type="RefSeq" id="WP_345144390.1">
    <property type="nucleotide sequence ID" value="NZ_BAABAT010000092.1"/>
</dbReference>
<dbReference type="Gene3D" id="3.90.1200.10">
    <property type="match status" value="1"/>
</dbReference>
<keyword evidence="3" id="KW-1185">Reference proteome</keyword>
<dbReference type="Pfam" id="PF01636">
    <property type="entry name" value="APH"/>
    <property type="match status" value="1"/>
</dbReference>
<reference evidence="3" key="1">
    <citation type="journal article" date="2019" name="Int. J. Syst. Evol. Microbiol.">
        <title>The Global Catalogue of Microorganisms (GCM) 10K type strain sequencing project: providing services to taxonomists for standard genome sequencing and annotation.</title>
        <authorList>
            <consortium name="The Broad Institute Genomics Platform"/>
            <consortium name="The Broad Institute Genome Sequencing Center for Infectious Disease"/>
            <person name="Wu L."/>
            <person name="Ma J."/>
        </authorList>
    </citation>
    <scope>NUCLEOTIDE SEQUENCE [LARGE SCALE GENOMIC DNA]</scope>
    <source>
        <strain evidence="3">JCM 17441</strain>
    </source>
</reference>
<evidence type="ECO:0000259" key="1">
    <source>
        <dbReference type="Pfam" id="PF01636"/>
    </source>
</evidence>
<comment type="caution">
    <text evidence="2">The sequence shown here is derived from an EMBL/GenBank/DDBJ whole genome shotgun (WGS) entry which is preliminary data.</text>
</comment>
<proteinExistence type="predicted"/>
<dbReference type="Proteomes" id="UP001500620">
    <property type="component" value="Unassembled WGS sequence"/>
</dbReference>
<organism evidence="2 3">
    <name type="scientific">Dactylosporangium darangshiense</name>
    <dbReference type="NCBI Taxonomy" id="579108"/>
    <lineage>
        <taxon>Bacteria</taxon>
        <taxon>Bacillati</taxon>
        <taxon>Actinomycetota</taxon>
        <taxon>Actinomycetes</taxon>
        <taxon>Micromonosporales</taxon>
        <taxon>Micromonosporaceae</taxon>
        <taxon>Dactylosporangium</taxon>
    </lineage>
</organism>
<name>A0ABP8DVY0_9ACTN</name>
<sequence>MTSGLGKLSARQRALLERWLPGASVERNHSWGLVETTVLEMTCAGARFIVKAGGDGDHHIERELQAHRNWLAPWTGRGRAPTLEHGDAEAKLVVTRFLPGVLVLGSEHAEVASTYRQAGELLALLHAQPVVIDDDYERRENEKSVTLLRGAHRIAAATVERLLAEIATWPAPAAVLVPTHGDWQPRNWLIHNGVVSVIDFGRAGMRPALTDFARLAVQDFRRDPSLEAAFLDGYGADPREARAWHRNRVREAIGTATWAYRVGDEQFEAQGHRMIAEALR</sequence>